<keyword evidence="9" id="KW-0735">Signal-anchor</keyword>
<dbReference type="EC" id="2.4.1.122" evidence="4"/>
<evidence type="ECO:0000256" key="10">
    <source>
        <dbReference type="ARBA" id="ARBA00022989"/>
    </source>
</evidence>
<evidence type="ECO:0000313" key="15">
    <source>
        <dbReference type="Proteomes" id="UP000008068"/>
    </source>
</evidence>
<sequence>MIVVQMRLTIILSVFLQLVESNNLTVLLVGSKYKLTEQRVIEKRKMILADCHEEKLVCSVVDALNDFSTENDPQGMWTMVPAILKLPVVSDWIIIAEDTSELNIKPFKHFIKNKSHADPIFIGFGLQDREPTIIHHFGMNTPDGFRYPMISAGFILSRNIIEAVRKVDRNERWSGFAIDAKYEFALLVHKWSNIIMEHSHESFCRGDQFDTCIVSCALPAPSISTETILSDSEIHVMIKTFEGHHKTRLSVLKNTWTSNIPRIEYCSDVEDLEIPTVNLGVGNTERGHCVKTWAIFRRFLDVSGEGAKWLVIADDDTLMSWKRLKKMLEVYDPRGNIIIGERYGFGFVMSGESGYDYPTGGSGMIFSRSAVESILKTCPTCAADTDPDDMTIGICAVTYGVPIIHEQRLHQARPQDYAPEYLQEPISFHKFTDVDPIQVYYRYLVEFEELDEQENDYTRTEL</sequence>
<dbReference type="Pfam" id="PF02434">
    <property type="entry name" value="Fringe"/>
    <property type="match status" value="1"/>
</dbReference>
<dbReference type="OMA" id="CATYPRF"/>
<dbReference type="GO" id="GO:0000166">
    <property type="term" value="F:nucleotide binding"/>
    <property type="evidence" value="ECO:0007669"/>
    <property type="project" value="UniProtKB-KW"/>
</dbReference>
<accession>G0MXJ2</accession>
<dbReference type="InterPro" id="IPR003378">
    <property type="entry name" value="Fringe-like_glycosylTrfase"/>
</dbReference>
<dbReference type="PANTHER" id="PTHR23033">
    <property type="entry name" value="BETA1,3-GALACTOSYLTRANSFERASE"/>
    <property type="match status" value="1"/>
</dbReference>
<dbReference type="EMBL" id="GL379819">
    <property type="protein sequence ID" value="EGT47047.1"/>
    <property type="molecule type" value="Genomic_DNA"/>
</dbReference>
<keyword evidence="12" id="KW-0732">Signal</keyword>
<dbReference type="AlphaFoldDB" id="G0MXJ2"/>
<proteinExistence type="inferred from homology"/>
<dbReference type="GO" id="GO:0016263">
    <property type="term" value="F:glycoprotein-N-acetylgalactosamine 3-beta-galactosyltransferase activity"/>
    <property type="evidence" value="ECO:0007669"/>
    <property type="project" value="UniProtKB-EC"/>
</dbReference>
<dbReference type="Gene3D" id="3.90.550.50">
    <property type="match status" value="2"/>
</dbReference>
<dbReference type="HOGENOM" id="CLU_030081_1_0_1"/>
<evidence type="ECO:0000256" key="11">
    <source>
        <dbReference type="ARBA" id="ARBA00023136"/>
    </source>
</evidence>
<keyword evidence="15" id="KW-1185">Reference proteome</keyword>
<dbReference type="FunFam" id="3.90.550.50:FF:000008">
    <property type="entry name" value="Beta-1,3-glucosyltransferase"/>
    <property type="match status" value="1"/>
</dbReference>
<evidence type="ECO:0000256" key="9">
    <source>
        <dbReference type="ARBA" id="ARBA00022968"/>
    </source>
</evidence>
<evidence type="ECO:0000256" key="12">
    <source>
        <dbReference type="SAM" id="SignalP"/>
    </source>
</evidence>
<dbReference type="Proteomes" id="UP000008068">
    <property type="component" value="Unassembled WGS sequence"/>
</dbReference>
<dbReference type="InParanoid" id="G0MXJ2"/>
<keyword evidence="6" id="KW-0808">Transferase</keyword>
<feature type="signal peptide" evidence="12">
    <location>
        <begin position="1"/>
        <end position="21"/>
    </location>
</feature>
<dbReference type="GO" id="GO:0016020">
    <property type="term" value="C:membrane"/>
    <property type="evidence" value="ECO:0007669"/>
    <property type="project" value="UniProtKB-SubCell"/>
</dbReference>
<name>G0MXJ2_CAEBE</name>
<keyword evidence="7" id="KW-0812">Transmembrane</keyword>
<keyword evidence="5" id="KW-0328">Glycosyltransferase</keyword>
<evidence type="ECO:0000259" key="13">
    <source>
        <dbReference type="Pfam" id="PF02434"/>
    </source>
</evidence>
<evidence type="ECO:0000256" key="1">
    <source>
        <dbReference type="ARBA" id="ARBA00004606"/>
    </source>
</evidence>
<evidence type="ECO:0000256" key="3">
    <source>
        <dbReference type="ARBA" id="ARBA00006462"/>
    </source>
</evidence>
<dbReference type="OrthoDB" id="421979at2759"/>
<dbReference type="FunCoup" id="G0MXJ2">
    <property type="interactions" value="493"/>
</dbReference>
<dbReference type="InterPro" id="IPR026050">
    <property type="entry name" value="C1GALT1/C1GALT1_chp1"/>
</dbReference>
<evidence type="ECO:0000256" key="7">
    <source>
        <dbReference type="ARBA" id="ARBA00022692"/>
    </source>
</evidence>
<dbReference type="eggNOG" id="KOG2246">
    <property type="taxonomic scope" value="Eukaryota"/>
</dbReference>
<evidence type="ECO:0000256" key="4">
    <source>
        <dbReference type="ARBA" id="ARBA00012557"/>
    </source>
</evidence>
<protein>
    <recommendedName>
        <fullName evidence="4">N-acetylgalactosaminide beta-1,3-galactosyltransferase</fullName>
        <ecNumber evidence="4">2.4.1.122</ecNumber>
    </recommendedName>
</protein>
<feature type="domain" description="Fringe-like glycosyltransferase" evidence="13">
    <location>
        <begin position="231"/>
        <end position="434"/>
    </location>
</feature>
<evidence type="ECO:0000256" key="8">
    <source>
        <dbReference type="ARBA" id="ARBA00022741"/>
    </source>
</evidence>
<evidence type="ECO:0000256" key="6">
    <source>
        <dbReference type="ARBA" id="ARBA00022679"/>
    </source>
</evidence>
<evidence type="ECO:0000313" key="14">
    <source>
        <dbReference type="EMBL" id="EGT47047.1"/>
    </source>
</evidence>
<reference evidence="15" key="1">
    <citation type="submission" date="2011-07" db="EMBL/GenBank/DDBJ databases">
        <authorList>
            <consortium name="Caenorhabditis brenneri Sequencing and Analysis Consortium"/>
            <person name="Wilson R.K."/>
        </authorList>
    </citation>
    <scope>NUCLEOTIDE SEQUENCE [LARGE SCALE GENOMIC DNA]</scope>
    <source>
        <strain evidence="15">PB2801</strain>
    </source>
</reference>
<keyword evidence="11" id="KW-0472">Membrane</keyword>
<keyword evidence="8" id="KW-0547">Nucleotide-binding</keyword>
<evidence type="ECO:0000256" key="5">
    <source>
        <dbReference type="ARBA" id="ARBA00022676"/>
    </source>
</evidence>
<comment type="subcellular location">
    <subcellularLocation>
        <location evidence="1">Membrane</location>
        <topology evidence="1">Single-pass type II membrane protein</topology>
    </subcellularLocation>
</comment>
<dbReference type="PANTHER" id="PTHR23033:SF14">
    <property type="entry name" value="GLYCOPROTEIN-N-ACETYLGALACTOSAMINE 3-BETA-GALACTOSYLTRANSFERASE 1-RELATED"/>
    <property type="match status" value="1"/>
</dbReference>
<comment type="similarity">
    <text evidence="3">Belongs to the glycosyltransferase 31 family. Beta3-Gal-T subfamily.</text>
</comment>
<feature type="chain" id="PRO_5003404261" description="N-acetylgalactosaminide beta-1,3-galactosyltransferase" evidence="12">
    <location>
        <begin position="22"/>
        <end position="462"/>
    </location>
</feature>
<evidence type="ECO:0000256" key="2">
    <source>
        <dbReference type="ARBA" id="ARBA00004922"/>
    </source>
</evidence>
<organism evidence="15">
    <name type="scientific">Caenorhabditis brenneri</name>
    <name type="common">Nematode worm</name>
    <dbReference type="NCBI Taxonomy" id="135651"/>
    <lineage>
        <taxon>Eukaryota</taxon>
        <taxon>Metazoa</taxon>
        <taxon>Ecdysozoa</taxon>
        <taxon>Nematoda</taxon>
        <taxon>Chromadorea</taxon>
        <taxon>Rhabditida</taxon>
        <taxon>Rhabditina</taxon>
        <taxon>Rhabditomorpha</taxon>
        <taxon>Rhabditoidea</taxon>
        <taxon>Rhabditidae</taxon>
        <taxon>Peloderinae</taxon>
        <taxon>Caenorhabditis</taxon>
    </lineage>
</organism>
<comment type="pathway">
    <text evidence="2">Protein modification; protein glycosylation.</text>
</comment>
<keyword evidence="10" id="KW-1133">Transmembrane helix</keyword>
<gene>
    <name evidence="14" type="ORF">CAEBREN_11233</name>
</gene>
<dbReference type="STRING" id="135651.G0MXJ2"/>